<organism evidence="3 4">
    <name type="scientific">Flavimaribacter sediminis</name>
    <dbReference type="NCBI Taxonomy" id="2865987"/>
    <lineage>
        <taxon>Bacteria</taxon>
        <taxon>Pseudomonadati</taxon>
        <taxon>Pseudomonadota</taxon>
        <taxon>Alphaproteobacteria</taxon>
        <taxon>Hyphomicrobiales</taxon>
        <taxon>Rhizobiaceae</taxon>
        <taxon>Flavimaribacter</taxon>
    </lineage>
</organism>
<dbReference type="Pfam" id="PF01569">
    <property type="entry name" value="PAP2"/>
    <property type="match status" value="1"/>
</dbReference>
<feature type="transmembrane region" description="Helical" evidence="1">
    <location>
        <begin position="12"/>
        <end position="40"/>
    </location>
</feature>
<keyword evidence="1" id="KW-0812">Transmembrane</keyword>
<proteinExistence type="predicted"/>
<sequence length="279" mass="31302">MNSELEFWKTLAVLLSVCLFTTVLFVGLPGIDIWISSLFTNDSGRFFLTWNPYVRFLRSAFIWIITAGIIFSLLMYLTSFYEPGRLKVHRNVWAFVCSSFLLGPGLLVNGILKEYWGRARPQQVLEFGGNANFSSAFSISDQCMQNCSFVSGEGSAAATFAAVLIILMGKNDRVFTWKPLSWLIVAAAGVAAMLRIMLGRHFTSDTIFAILFCTLICVLLYRLFDINRHRREFTVAGIWSDAAGSFPGAYFHAWSSSVKYVRRFAGGVVERARRLTGKA</sequence>
<dbReference type="CDD" id="cd03396">
    <property type="entry name" value="PAP2_like_6"/>
    <property type="match status" value="1"/>
</dbReference>
<keyword evidence="1" id="KW-1133">Transmembrane helix</keyword>
<reference evidence="3" key="1">
    <citation type="submission" date="2021-08" db="EMBL/GenBank/DDBJ databases">
        <title>Hoeflea bacterium WL0058 sp. nov., isolated from the sediment.</title>
        <authorList>
            <person name="Wang L."/>
            <person name="Zhang D."/>
        </authorList>
    </citation>
    <scope>NUCLEOTIDE SEQUENCE</scope>
    <source>
        <strain evidence="3">WL0058</strain>
    </source>
</reference>
<dbReference type="AlphaFoldDB" id="A0AAE2ZN44"/>
<evidence type="ECO:0000256" key="1">
    <source>
        <dbReference type="SAM" id="Phobius"/>
    </source>
</evidence>
<dbReference type="SUPFAM" id="SSF48317">
    <property type="entry name" value="Acid phosphatase/Vanadium-dependent haloperoxidase"/>
    <property type="match status" value="1"/>
</dbReference>
<feature type="transmembrane region" description="Helical" evidence="1">
    <location>
        <begin position="92"/>
        <end position="112"/>
    </location>
</feature>
<dbReference type="EMBL" id="JAICBX010000004">
    <property type="protein sequence ID" value="MBW8639693.1"/>
    <property type="molecule type" value="Genomic_DNA"/>
</dbReference>
<dbReference type="RefSeq" id="WP_220230405.1">
    <property type="nucleotide sequence ID" value="NZ_JAICBX010000004.1"/>
</dbReference>
<feature type="transmembrane region" description="Helical" evidence="1">
    <location>
        <begin position="149"/>
        <end position="168"/>
    </location>
</feature>
<name>A0AAE2ZN44_9HYPH</name>
<comment type="caution">
    <text evidence="3">The sequence shown here is derived from an EMBL/GenBank/DDBJ whole genome shotgun (WGS) entry which is preliminary data.</text>
</comment>
<dbReference type="Gene3D" id="1.20.144.10">
    <property type="entry name" value="Phosphatidic acid phosphatase type 2/haloperoxidase"/>
    <property type="match status" value="1"/>
</dbReference>
<evidence type="ECO:0000259" key="2">
    <source>
        <dbReference type="Pfam" id="PF01569"/>
    </source>
</evidence>
<dbReference type="InterPro" id="IPR036938">
    <property type="entry name" value="PAP2/HPO_sf"/>
</dbReference>
<feature type="transmembrane region" description="Helical" evidence="1">
    <location>
        <begin position="60"/>
        <end position="80"/>
    </location>
</feature>
<evidence type="ECO:0000313" key="3">
    <source>
        <dbReference type="EMBL" id="MBW8639693.1"/>
    </source>
</evidence>
<protein>
    <submittedName>
        <fullName evidence="3">Phosphatase PAP2 family protein</fullName>
    </submittedName>
</protein>
<keyword evidence="4" id="KW-1185">Reference proteome</keyword>
<gene>
    <name evidence="3" type="ORF">K1W69_21040</name>
</gene>
<accession>A0AAE2ZN44</accession>
<keyword evidence="1" id="KW-0472">Membrane</keyword>
<dbReference type="Proteomes" id="UP001196509">
    <property type="component" value="Unassembled WGS sequence"/>
</dbReference>
<feature type="domain" description="Phosphatidic acid phosphatase type 2/haloperoxidase" evidence="2">
    <location>
        <begin position="103"/>
        <end position="225"/>
    </location>
</feature>
<feature type="transmembrane region" description="Helical" evidence="1">
    <location>
        <begin position="180"/>
        <end position="200"/>
    </location>
</feature>
<evidence type="ECO:0000313" key="4">
    <source>
        <dbReference type="Proteomes" id="UP001196509"/>
    </source>
</evidence>
<dbReference type="InterPro" id="IPR000326">
    <property type="entry name" value="PAP2/HPO"/>
</dbReference>
<feature type="transmembrane region" description="Helical" evidence="1">
    <location>
        <begin position="206"/>
        <end position="224"/>
    </location>
</feature>